<evidence type="ECO:0000256" key="7">
    <source>
        <dbReference type="RuleBase" id="RU365065"/>
    </source>
</evidence>
<accession>A0A6A5WYC4</accession>
<comment type="caution">
    <text evidence="7">Lacks conserved residue(s) required for the propagation of feature annotation.</text>
</comment>
<comment type="subcellular location">
    <subcellularLocation>
        <location evidence="1 7">Membrane</location>
        <topology evidence="1 7">Multi-pass membrane protein</topology>
    </subcellularLocation>
</comment>
<keyword evidence="6 7" id="KW-0472">Membrane</keyword>
<evidence type="ECO:0000256" key="6">
    <source>
        <dbReference type="ARBA" id="ARBA00023136"/>
    </source>
</evidence>
<feature type="transmembrane region" description="Helical" evidence="7">
    <location>
        <begin position="52"/>
        <end position="75"/>
    </location>
</feature>
<dbReference type="EMBL" id="ML977559">
    <property type="protein sequence ID" value="KAF2006617.1"/>
    <property type="molecule type" value="Genomic_DNA"/>
</dbReference>
<dbReference type="InterPro" id="IPR036259">
    <property type="entry name" value="MFS_trans_sf"/>
</dbReference>
<keyword evidence="4 7" id="KW-0812">Transmembrane</keyword>
<dbReference type="SUPFAM" id="SSF103473">
    <property type="entry name" value="MFS general substrate transporter"/>
    <property type="match status" value="1"/>
</dbReference>
<feature type="transmembrane region" description="Helical" evidence="7">
    <location>
        <begin position="284"/>
        <end position="302"/>
    </location>
</feature>
<dbReference type="InterPro" id="IPR009716">
    <property type="entry name" value="Ferroportin-1"/>
</dbReference>
<dbReference type="CDD" id="cd17480">
    <property type="entry name" value="MFS_SLC40A1_like"/>
    <property type="match status" value="1"/>
</dbReference>
<keyword evidence="5 7" id="KW-1133">Transmembrane helix</keyword>
<evidence type="ECO:0000313" key="9">
    <source>
        <dbReference type="EMBL" id="KAF2006617.1"/>
    </source>
</evidence>
<evidence type="ECO:0000256" key="5">
    <source>
        <dbReference type="ARBA" id="ARBA00022989"/>
    </source>
</evidence>
<keyword evidence="3 7" id="KW-0813">Transport</keyword>
<protein>
    <recommendedName>
        <fullName evidence="7">Solute carrier family 40 member</fullName>
    </recommendedName>
</protein>
<dbReference type="GO" id="GO:0005381">
    <property type="term" value="F:iron ion transmembrane transporter activity"/>
    <property type="evidence" value="ECO:0007669"/>
    <property type="project" value="UniProtKB-UniRule"/>
</dbReference>
<sequence>MEETPRSSLDFPLPSETTESVVQDTVTSSAPVLWKLYLSHTLSTWNARTFEFGAIIFLAKIFPGTLFYASCYALFRSGAATLLSSRIGGYVDRTHRLTAVRHSIIWQRIPVAASCLFLMAMLRYSQHRPLVLSFFAASVGLAGIEKLAFIANTVSIERDWVIIVSESLSLDRQELNSTMRRIDLVSKLIAPLCISLVDGYSTKLAIWVVFGLNAISVVFEYFAIAQVFSVIPELGHGKVIPSAFEVGSADEQPYMQFSATDSPTLFNRTLDFLAPWKEYVTNPAFLASFALSILFLTVLSFASQMTTYLLALGFTSIHISVMRLVAVVFELSATCAAPILMRKIGTVRAGLWFVNEQLISLALAVGLYAVVGSQTQLAGIALVVGITLSRLGLWGFDLCVQFLVQEDAPEDSRATFSSIEVSLQNLFELLSFAITIVFHRPEDFKYPVYISVGAVAVGAACFAGFVRQKRGHLLHTSKCLQRKGRTGYDILPTVEEEQEEYPGEGPHNTGAEIQG</sequence>
<keyword evidence="7" id="KW-0406">Ion transport</keyword>
<dbReference type="GO" id="GO:0016020">
    <property type="term" value="C:membrane"/>
    <property type="evidence" value="ECO:0007669"/>
    <property type="project" value="UniProtKB-SubCell"/>
</dbReference>
<feature type="transmembrane region" description="Helical" evidence="7">
    <location>
        <begin position="308"/>
        <end position="329"/>
    </location>
</feature>
<evidence type="ECO:0000256" key="4">
    <source>
        <dbReference type="ARBA" id="ARBA00022692"/>
    </source>
</evidence>
<dbReference type="OrthoDB" id="648861at2759"/>
<proteinExistence type="inferred from homology"/>
<dbReference type="Pfam" id="PF06963">
    <property type="entry name" value="FPN1"/>
    <property type="match status" value="1"/>
</dbReference>
<evidence type="ECO:0000256" key="8">
    <source>
        <dbReference type="SAM" id="MobiDB-lite"/>
    </source>
</evidence>
<evidence type="ECO:0000256" key="1">
    <source>
        <dbReference type="ARBA" id="ARBA00004141"/>
    </source>
</evidence>
<dbReference type="Proteomes" id="UP000799779">
    <property type="component" value="Unassembled WGS sequence"/>
</dbReference>
<dbReference type="PANTHER" id="PTHR11660">
    <property type="entry name" value="SOLUTE CARRIER FAMILY 40 MEMBER"/>
    <property type="match status" value="1"/>
</dbReference>
<gene>
    <name evidence="9" type="ORF">P154DRAFT_517671</name>
</gene>
<evidence type="ECO:0000313" key="10">
    <source>
        <dbReference type="Proteomes" id="UP000799779"/>
    </source>
</evidence>
<dbReference type="Gene3D" id="1.20.1250.20">
    <property type="entry name" value="MFS general substrate transporter like domains"/>
    <property type="match status" value="1"/>
</dbReference>
<feature type="transmembrane region" description="Helical" evidence="7">
    <location>
        <begin position="204"/>
        <end position="224"/>
    </location>
</feature>
<name>A0A6A5WYC4_9PLEO</name>
<comment type="similarity">
    <text evidence="2 7">Belongs to the ferroportin (FP) (TC 2.A.100) family. SLC40A subfamily.</text>
</comment>
<feature type="region of interest" description="Disordered" evidence="8">
    <location>
        <begin position="496"/>
        <end position="515"/>
    </location>
</feature>
<keyword evidence="10" id="KW-1185">Reference proteome</keyword>
<feature type="transmembrane region" description="Helical" evidence="7">
    <location>
        <begin position="377"/>
        <end position="400"/>
    </location>
</feature>
<feature type="transmembrane region" description="Helical" evidence="7">
    <location>
        <begin position="446"/>
        <end position="466"/>
    </location>
</feature>
<feature type="transmembrane region" description="Helical" evidence="7">
    <location>
        <begin position="350"/>
        <end position="371"/>
    </location>
</feature>
<organism evidence="9 10">
    <name type="scientific">Amniculicola lignicola CBS 123094</name>
    <dbReference type="NCBI Taxonomy" id="1392246"/>
    <lineage>
        <taxon>Eukaryota</taxon>
        <taxon>Fungi</taxon>
        <taxon>Dikarya</taxon>
        <taxon>Ascomycota</taxon>
        <taxon>Pezizomycotina</taxon>
        <taxon>Dothideomycetes</taxon>
        <taxon>Pleosporomycetidae</taxon>
        <taxon>Pleosporales</taxon>
        <taxon>Amniculicolaceae</taxon>
        <taxon>Amniculicola</taxon>
    </lineage>
</organism>
<reference evidence="9" key="1">
    <citation type="journal article" date="2020" name="Stud. Mycol.">
        <title>101 Dothideomycetes genomes: a test case for predicting lifestyles and emergence of pathogens.</title>
        <authorList>
            <person name="Haridas S."/>
            <person name="Albert R."/>
            <person name="Binder M."/>
            <person name="Bloem J."/>
            <person name="Labutti K."/>
            <person name="Salamov A."/>
            <person name="Andreopoulos B."/>
            <person name="Baker S."/>
            <person name="Barry K."/>
            <person name="Bills G."/>
            <person name="Bluhm B."/>
            <person name="Cannon C."/>
            <person name="Castanera R."/>
            <person name="Culley D."/>
            <person name="Daum C."/>
            <person name="Ezra D."/>
            <person name="Gonzalez J."/>
            <person name="Henrissat B."/>
            <person name="Kuo A."/>
            <person name="Liang C."/>
            <person name="Lipzen A."/>
            <person name="Lutzoni F."/>
            <person name="Magnuson J."/>
            <person name="Mondo S."/>
            <person name="Nolan M."/>
            <person name="Ohm R."/>
            <person name="Pangilinan J."/>
            <person name="Park H.-J."/>
            <person name="Ramirez L."/>
            <person name="Alfaro M."/>
            <person name="Sun H."/>
            <person name="Tritt A."/>
            <person name="Yoshinaga Y."/>
            <person name="Zwiers L.-H."/>
            <person name="Turgeon B."/>
            <person name="Goodwin S."/>
            <person name="Spatafora J."/>
            <person name="Crous P."/>
            <person name="Grigoriev I."/>
        </authorList>
    </citation>
    <scope>NUCLEOTIDE SEQUENCE</scope>
    <source>
        <strain evidence="9">CBS 123094</strain>
    </source>
</reference>
<comment type="function">
    <text evidence="7">May be involved in iron transport and iron homeostasis.</text>
</comment>
<evidence type="ECO:0000256" key="2">
    <source>
        <dbReference type="ARBA" id="ARBA00006279"/>
    </source>
</evidence>
<evidence type="ECO:0000256" key="3">
    <source>
        <dbReference type="ARBA" id="ARBA00022448"/>
    </source>
</evidence>
<dbReference type="PANTHER" id="PTHR11660:SF57">
    <property type="entry name" value="SOLUTE CARRIER FAMILY 40 MEMBER"/>
    <property type="match status" value="1"/>
</dbReference>
<dbReference type="AlphaFoldDB" id="A0A6A5WYC4"/>